<accession>A0A8B6GN24</accession>
<sequence>MHKNKPLPERPKPPSFKEIIEDVDCAPNDDVVFSPYFSSDDIKEKSTALEESYLETSELNIENESPQDEAYNQAVEFIKLTKKLENAPTLLDEQFRRLQELKSEVSKSINKLKESSEALQS</sequence>
<evidence type="ECO:0000313" key="3">
    <source>
        <dbReference type="EMBL" id="VDI66013.1"/>
    </source>
</evidence>
<comment type="similarity">
    <text evidence="1">Belongs to the UPF0449 family.</text>
</comment>
<keyword evidence="2" id="KW-0175">Coiled coil</keyword>
<dbReference type="PANTHER" id="PTHR34766:SF1">
    <property type="entry name" value="UPF0449 PROTEIN C19ORF25"/>
    <property type="match status" value="1"/>
</dbReference>
<name>A0A8B6GN24_MYTGA</name>
<reference evidence="3" key="1">
    <citation type="submission" date="2018-11" db="EMBL/GenBank/DDBJ databases">
        <authorList>
            <person name="Alioto T."/>
            <person name="Alioto T."/>
        </authorList>
    </citation>
    <scope>NUCLEOTIDE SEQUENCE</scope>
</reference>
<dbReference type="PANTHER" id="PTHR34766">
    <property type="entry name" value="UPF0449 PROTEIN C19ORF25"/>
    <property type="match status" value="1"/>
</dbReference>
<proteinExistence type="inferred from homology"/>
<dbReference type="Pfam" id="PF15136">
    <property type="entry name" value="UPF0449"/>
    <property type="match status" value="1"/>
</dbReference>
<feature type="coiled-coil region" evidence="2">
    <location>
        <begin position="91"/>
        <end position="118"/>
    </location>
</feature>
<dbReference type="Proteomes" id="UP000596742">
    <property type="component" value="Unassembled WGS sequence"/>
</dbReference>
<gene>
    <name evidence="3" type="ORF">MGAL_10B017086</name>
</gene>
<evidence type="ECO:0000313" key="4">
    <source>
        <dbReference type="Proteomes" id="UP000596742"/>
    </source>
</evidence>
<dbReference type="AlphaFoldDB" id="A0A8B6GN24"/>
<organism evidence="3 4">
    <name type="scientific">Mytilus galloprovincialis</name>
    <name type="common">Mediterranean mussel</name>
    <dbReference type="NCBI Taxonomy" id="29158"/>
    <lineage>
        <taxon>Eukaryota</taxon>
        <taxon>Metazoa</taxon>
        <taxon>Spiralia</taxon>
        <taxon>Lophotrochozoa</taxon>
        <taxon>Mollusca</taxon>
        <taxon>Bivalvia</taxon>
        <taxon>Autobranchia</taxon>
        <taxon>Pteriomorphia</taxon>
        <taxon>Mytilida</taxon>
        <taxon>Mytiloidea</taxon>
        <taxon>Mytilidae</taxon>
        <taxon>Mytilinae</taxon>
        <taxon>Mytilus</taxon>
    </lineage>
</organism>
<evidence type="ECO:0000256" key="1">
    <source>
        <dbReference type="ARBA" id="ARBA00006137"/>
    </source>
</evidence>
<dbReference type="EMBL" id="UYJE01008671">
    <property type="protein sequence ID" value="VDI66013.1"/>
    <property type="molecule type" value="Genomic_DNA"/>
</dbReference>
<dbReference type="OrthoDB" id="6129359at2759"/>
<comment type="caution">
    <text evidence="3">The sequence shown here is derived from an EMBL/GenBank/DDBJ whole genome shotgun (WGS) entry which is preliminary data.</text>
</comment>
<keyword evidence="4" id="KW-1185">Reference proteome</keyword>
<dbReference type="InterPro" id="IPR028227">
    <property type="entry name" value="UPF0449"/>
</dbReference>
<evidence type="ECO:0000256" key="2">
    <source>
        <dbReference type="SAM" id="Coils"/>
    </source>
</evidence>
<protein>
    <submittedName>
        <fullName evidence="3">Uncharacterized protein</fullName>
    </submittedName>
</protein>